<dbReference type="GO" id="GO:0004523">
    <property type="term" value="F:RNA-DNA hybrid ribonuclease activity"/>
    <property type="evidence" value="ECO:0007669"/>
    <property type="project" value="UniProtKB-UniRule"/>
</dbReference>
<comment type="cofactor">
    <cofactor evidence="14 15">
        <name>Mn(2+)</name>
        <dbReference type="ChEBI" id="CHEBI:29035"/>
    </cofactor>
    <cofactor evidence="14 15">
        <name>Mg(2+)</name>
        <dbReference type="ChEBI" id="CHEBI:18420"/>
    </cofactor>
    <text evidence="14 15">Manganese or magnesium. Binds 1 divalent metal ion per monomer in the absence of substrate. May bind a second metal ion after substrate binding.</text>
</comment>
<dbReference type="InterPro" id="IPR001352">
    <property type="entry name" value="RNase_HII/HIII"/>
</dbReference>
<evidence type="ECO:0000259" key="17">
    <source>
        <dbReference type="PROSITE" id="PS51975"/>
    </source>
</evidence>
<dbReference type="AlphaFoldDB" id="A0A076LB66"/>
<dbReference type="GO" id="GO:0003723">
    <property type="term" value="F:RNA binding"/>
    <property type="evidence" value="ECO:0007669"/>
    <property type="project" value="UniProtKB-UniRule"/>
</dbReference>
<comment type="catalytic activity">
    <reaction evidence="1 14 15 16">
        <text>Endonucleolytic cleavage to 5'-phosphomonoester.</text>
        <dbReference type="EC" id="3.1.26.4"/>
    </reaction>
</comment>
<feature type="binding site" evidence="14 15">
    <location>
        <position position="112"/>
    </location>
    <ligand>
        <name>a divalent metal cation</name>
        <dbReference type="ChEBI" id="CHEBI:60240"/>
    </ligand>
</feature>
<dbReference type="Gene3D" id="3.30.420.10">
    <property type="entry name" value="Ribonuclease H-like superfamily/Ribonuclease H"/>
    <property type="match status" value="1"/>
</dbReference>
<comment type="function">
    <text evidence="3 14 16">Endonuclease that specifically degrades the RNA of RNA-DNA hybrids.</text>
</comment>
<dbReference type="FunFam" id="3.30.420.10:FF:000139">
    <property type="entry name" value="Ribonuclease HII"/>
    <property type="match status" value="1"/>
</dbReference>
<dbReference type="GeneID" id="24891340"/>
<dbReference type="InterPro" id="IPR024567">
    <property type="entry name" value="RNase_HII/HIII_dom"/>
</dbReference>
<dbReference type="InterPro" id="IPR023160">
    <property type="entry name" value="RNase_HII_hlx-loop-hlx_cap_dom"/>
</dbReference>
<dbReference type="EMBL" id="CP009149">
    <property type="protein sequence ID" value="AIJ05585.1"/>
    <property type="molecule type" value="Genomic_DNA"/>
</dbReference>
<dbReference type="InterPro" id="IPR004649">
    <property type="entry name" value="RNase_H2_suA"/>
</dbReference>
<evidence type="ECO:0000256" key="2">
    <source>
        <dbReference type="ARBA" id="ARBA00001946"/>
    </source>
</evidence>
<keyword evidence="11 14" id="KW-0255">Endonuclease</keyword>
<evidence type="ECO:0000313" key="18">
    <source>
        <dbReference type="EMBL" id="AIJ05585.1"/>
    </source>
</evidence>
<keyword evidence="9 14" id="KW-0540">Nuclease</keyword>
<dbReference type="GO" id="GO:0006298">
    <property type="term" value="P:mismatch repair"/>
    <property type="evidence" value="ECO:0007669"/>
    <property type="project" value="TreeGrafter"/>
</dbReference>
<dbReference type="PANTHER" id="PTHR10954">
    <property type="entry name" value="RIBONUCLEASE H2 SUBUNIT A"/>
    <property type="match status" value="1"/>
</dbReference>
<evidence type="ECO:0000256" key="16">
    <source>
        <dbReference type="RuleBase" id="RU003515"/>
    </source>
</evidence>
<dbReference type="Pfam" id="PF01351">
    <property type="entry name" value="RNase_HII"/>
    <property type="match status" value="1"/>
</dbReference>
<keyword evidence="13 14" id="KW-0464">Manganese</keyword>
<dbReference type="CDD" id="cd07180">
    <property type="entry name" value="RNase_HII_archaea_like"/>
    <property type="match status" value="1"/>
</dbReference>
<dbReference type="InterPro" id="IPR036397">
    <property type="entry name" value="RNaseH_sf"/>
</dbReference>
<evidence type="ECO:0000256" key="7">
    <source>
        <dbReference type="ARBA" id="ARBA00019179"/>
    </source>
</evidence>
<comment type="cofactor">
    <cofactor evidence="2">
        <name>Mg(2+)</name>
        <dbReference type="ChEBI" id="CHEBI:18420"/>
    </cofactor>
</comment>
<name>A0A076LB66_9EURY</name>
<gene>
    <name evidence="14" type="primary">rnhB</name>
    <name evidence="18" type="ORF">JH146_0738</name>
</gene>
<dbReference type="Gene3D" id="1.10.10.460">
    <property type="entry name" value="Ribonuclease hii. Domain 2"/>
    <property type="match status" value="1"/>
</dbReference>
<evidence type="ECO:0000256" key="8">
    <source>
        <dbReference type="ARBA" id="ARBA00022490"/>
    </source>
</evidence>
<dbReference type="PROSITE" id="PS51975">
    <property type="entry name" value="RNASE_H_2"/>
    <property type="match status" value="1"/>
</dbReference>
<dbReference type="InterPro" id="IPR012337">
    <property type="entry name" value="RNaseH-like_sf"/>
</dbReference>
<dbReference type="GO" id="GO:0030145">
    <property type="term" value="F:manganese ion binding"/>
    <property type="evidence" value="ECO:0007669"/>
    <property type="project" value="UniProtKB-UniRule"/>
</dbReference>
<feature type="binding site" evidence="14 15">
    <location>
        <position position="7"/>
    </location>
    <ligand>
        <name>a divalent metal cation</name>
        <dbReference type="ChEBI" id="CHEBI:60240"/>
    </ligand>
</feature>
<sequence>MIIIGIDEAGRGPVLGPMVVCAYAIEKDKEDELKKLGVRDSKELTKNKRAYLKKLLEDLGYVEKLILEAKKINELMNSINLNEIEINAFSEVAKNLIEKLDIKDEEVEVYLDACSTNTKKFEDSFKERIRDIIKERNLNVKIIAEHKADAKYPIVSASSIIAKAERDEIIDNYKKIYGEIGSGYPSDPKTIKFLEDYFKKHKKLPDIARIHWKTCQRVLSKLKQTKLIIE</sequence>
<dbReference type="SUPFAM" id="SSF53098">
    <property type="entry name" value="Ribonuclease H-like"/>
    <property type="match status" value="1"/>
</dbReference>
<evidence type="ECO:0000256" key="5">
    <source>
        <dbReference type="ARBA" id="ARBA00007383"/>
    </source>
</evidence>
<dbReference type="Proteomes" id="UP000028781">
    <property type="component" value="Chromosome"/>
</dbReference>
<evidence type="ECO:0000256" key="1">
    <source>
        <dbReference type="ARBA" id="ARBA00000077"/>
    </source>
</evidence>
<evidence type="ECO:0000256" key="15">
    <source>
        <dbReference type="PROSITE-ProRule" id="PRU01319"/>
    </source>
</evidence>
<dbReference type="OrthoDB" id="33866at2157"/>
<feature type="binding site" evidence="14 15">
    <location>
        <position position="8"/>
    </location>
    <ligand>
        <name>a divalent metal cation</name>
        <dbReference type="ChEBI" id="CHEBI:60240"/>
    </ligand>
</feature>
<dbReference type="STRING" id="1301915.JH146_0738"/>
<keyword evidence="19" id="KW-1185">Reference proteome</keyword>
<dbReference type="HOGENOM" id="CLU_036532_0_4_2"/>
<dbReference type="InterPro" id="IPR020787">
    <property type="entry name" value="RNase_HII_arc"/>
</dbReference>
<evidence type="ECO:0000256" key="3">
    <source>
        <dbReference type="ARBA" id="ARBA00004065"/>
    </source>
</evidence>
<evidence type="ECO:0000256" key="14">
    <source>
        <dbReference type="HAMAP-Rule" id="MF_00052"/>
    </source>
</evidence>
<comment type="subcellular location">
    <subcellularLocation>
        <location evidence="4 14">Cytoplasm</location>
    </subcellularLocation>
</comment>
<evidence type="ECO:0000313" key="19">
    <source>
        <dbReference type="Proteomes" id="UP000028781"/>
    </source>
</evidence>
<organism evidence="18 19">
    <name type="scientific">Methanocaldococcus bathoardescens</name>
    <dbReference type="NCBI Taxonomy" id="1301915"/>
    <lineage>
        <taxon>Archaea</taxon>
        <taxon>Methanobacteriati</taxon>
        <taxon>Methanobacteriota</taxon>
        <taxon>Methanomada group</taxon>
        <taxon>Methanococci</taxon>
        <taxon>Methanococcales</taxon>
        <taxon>Methanocaldococcaceae</taxon>
        <taxon>Methanocaldococcus</taxon>
    </lineage>
</organism>
<evidence type="ECO:0000256" key="13">
    <source>
        <dbReference type="ARBA" id="ARBA00023211"/>
    </source>
</evidence>
<evidence type="ECO:0000256" key="11">
    <source>
        <dbReference type="ARBA" id="ARBA00022759"/>
    </source>
</evidence>
<dbReference type="RefSeq" id="WP_048201750.1">
    <property type="nucleotide sequence ID" value="NZ_CP009149.1"/>
</dbReference>
<evidence type="ECO:0000256" key="4">
    <source>
        <dbReference type="ARBA" id="ARBA00004496"/>
    </source>
</evidence>
<dbReference type="KEGG" id="mjh:JH146_0738"/>
<reference evidence="18 19" key="1">
    <citation type="journal article" date="2015" name="Int. J. Syst. Evol. Microbiol.">
        <title>M ethanocaldococcus bathoardescens sp. nov., a hyperthermophilic methanogen isolated from a volcanically active deep-sea hydrothermal vent.</title>
        <authorList>
            <person name="Stewart L.C."/>
            <person name="Jung J.H."/>
            <person name="Kim Y.T."/>
            <person name="Kwon S.W."/>
            <person name="Park C.S."/>
            <person name="Holden J.F."/>
        </authorList>
    </citation>
    <scope>NUCLEOTIDE SEQUENCE [LARGE SCALE GENOMIC DNA]</scope>
    <source>
        <strain evidence="18 19">JH146</strain>
    </source>
</reference>
<dbReference type="GO" id="GO:0005737">
    <property type="term" value="C:cytoplasm"/>
    <property type="evidence" value="ECO:0007669"/>
    <property type="project" value="UniProtKB-SubCell"/>
</dbReference>
<dbReference type="HAMAP" id="MF_00052_A">
    <property type="entry name" value="RNase_HII_A"/>
    <property type="match status" value="1"/>
</dbReference>
<keyword evidence="12 14" id="KW-0378">Hydrolase</keyword>
<dbReference type="FunFam" id="1.10.10.460:FF:000001">
    <property type="entry name" value="Ribonuclease"/>
    <property type="match status" value="1"/>
</dbReference>
<keyword evidence="8 14" id="KW-0963">Cytoplasm</keyword>
<dbReference type="GO" id="GO:0043137">
    <property type="term" value="P:DNA replication, removal of RNA primer"/>
    <property type="evidence" value="ECO:0007669"/>
    <property type="project" value="TreeGrafter"/>
</dbReference>
<evidence type="ECO:0000256" key="10">
    <source>
        <dbReference type="ARBA" id="ARBA00022723"/>
    </source>
</evidence>
<feature type="domain" description="RNase H type-2" evidence="17">
    <location>
        <begin position="1"/>
        <end position="224"/>
    </location>
</feature>
<dbReference type="NCBIfam" id="TIGR00729">
    <property type="entry name" value="ribonuclease HII"/>
    <property type="match status" value="1"/>
</dbReference>
<evidence type="ECO:0000256" key="9">
    <source>
        <dbReference type="ARBA" id="ARBA00022722"/>
    </source>
</evidence>
<evidence type="ECO:0000256" key="6">
    <source>
        <dbReference type="ARBA" id="ARBA00012180"/>
    </source>
</evidence>
<dbReference type="GO" id="GO:0032299">
    <property type="term" value="C:ribonuclease H2 complex"/>
    <property type="evidence" value="ECO:0007669"/>
    <property type="project" value="TreeGrafter"/>
</dbReference>
<protein>
    <recommendedName>
        <fullName evidence="7 14">Ribonuclease HII</fullName>
        <shortName evidence="14">RNase HII</shortName>
        <ecNumber evidence="6 14">3.1.26.4</ecNumber>
    </recommendedName>
</protein>
<keyword evidence="10 14" id="KW-0479">Metal-binding</keyword>
<comment type="similarity">
    <text evidence="5 14 16">Belongs to the RNase HII family.</text>
</comment>
<dbReference type="PANTHER" id="PTHR10954:SF23">
    <property type="entry name" value="RIBONUCLEASE"/>
    <property type="match status" value="1"/>
</dbReference>
<evidence type="ECO:0000256" key="12">
    <source>
        <dbReference type="ARBA" id="ARBA00022801"/>
    </source>
</evidence>
<dbReference type="EC" id="3.1.26.4" evidence="6 14"/>
<proteinExistence type="inferred from homology"/>
<accession>A0A076LB66</accession>